<gene>
    <name evidence="1" type="ORF">HMPREF6123_0876</name>
</gene>
<keyword evidence="2" id="KW-1185">Reference proteome</keyword>
<name>C2KWK7_9FIRM</name>
<dbReference type="EMBL" id="ACKX01000083">
    <property type="protein sequence ID" value="EEJ51896.1"/>
    <property type="molecule type" value="Genomic_DNA"/>
</dbReference>
<reference evidence="1 2" key="1">
    <citation type="submission" date="2009-04" db="EMBL/GenBank/DDBJ databases">
        <authorList>
            <person name="Qin X."/>
            <person name="Bachman B."/>
            <person name="Battles P."/>
            <person name="Bell A."/>
            <person name="Bess C."/>
            <person name="Bickham C."/>
            <person name="Chaboub L."/>
            <person name="Chen D."/>
            <person name="Coyle M."/>
            <person name="Deiros D.R."/>
            <person name="Dinh H."/>
            <person name="Forbes L."/>
            <person name="Fowler G."/>
            <person name="Francisco L."/>
            <person name="Fu Q."/>
            <person name="Gubbala S."/>
            <person name="Hale W."/>
            <person name="Han Y."/>
            <person name="Hemphill L."/>
            <person name="Highlander S.K."/>
            <person name="Hirani K."/>
            <person name="Hogues M."/>
            <person name="Jackson L."/>
            <person name="Jakkamsetti A."/>
            <person name="Javaid M."/>
            <person name="Jiang H."/>
            <person name="Korchina V."/>
            <person name="Kovar C."/>
            <person name="Lara F."/>
            <person name="Lee S."/>
            <person name="Mata R."/>
            <person name="Mathew T."/>
            <person name="Moen C."/>
            <person name="Morales K."/>
            <person name="Munidasa M."/>
            <person name="Nazareth L."/>
            <person name="Ngo R."/>
            <person name="Nguyen L."/>
            <person name="Okwuonu G."/>
            <person name="Ongeri F."/>
            <person name="Patil S."/>
            <person name="Petrosino J."/>
            <person name="Pham C."/>
            <person name="Pham P."/>
            <person name="Pu L.-L."/>
            <person name="Puazo M."/>
            <person name="Raj R."/>
            <person name="Reid J."/>
            <person name="Rouhana J."/>
            <person name="Saada N."/>
            <person name="Shang Y."/>
            <person name="Simmons D."/>
            <person name="Thornton R."/>
            <person name="Warren J."/>
            <person name="Weissenberger G."/>
            <person name="Zhang J."/>
            <person name="Zhang L."/>
            <person name="Zhou C."/>
            <person name="Zhu D."/>
            <person name="Muzny D."/>
            <person name="Worley K."/>
            <person name="Gibbs R."/>
        </authorList>
    </citation>
    <scope>NUCLEOTIDE SEQUENCE [LARGE SCALE GENOMIC DNA]</scope>
    <source>
        <strain evidence="1 2">F0268</strain>
    </source>
</reference>
<evidence type="ECO:0000313" key="2">
    <source>
        <dbReference type="Proteomes" id="UP000004121"/>
    </source>
</evidence>
<comment type="caution">
    <text evidence="1">The sequence shown here is derived from an EMBL/GenBank/DDBJ whole genome shotgun (WGS) entry which is preliminary data.</text>
</comment>
<evidence type="ECO:0000313" key="1">
    <source>
        <dbReference type="EMBL" id="EEJ51896.1"/>
    </source>
</evidence>
<accession>C2KWK7</accession>
<organism evidence="1 2">
    <name type="scientific">Oribacterium sinus F0268</name>
    <dbReference type="NCBI Taxonomy" id="585501"/>
    <lineage>
        <taxon>Bacteria</taxon>
        <taxon>Bacillati</taxon>
        <taxon>Bacillota</taxon>
        <taxon>Clostridia</taxon>
        <taxon>Lachnospirales</taxon>
        <taxon>Lachnospiraceae</taxon>
        <taxon>Oribacterium</taxon>
    </lineage>
</organism>
<sequence>MFFSFFSLPFTPKKDVLEEASLCDSSGKKSLSLYICNSIGNYKD</sequence>
<proteinExistence type="predicted"/>
<protein>
    <submittedName>
        <fullName evidence="1">Uncharacterized protein</fullName>
    </submittedName>
</protein>
<dbReference type="STRING" id="585501.HMPREF6123_0876"/>
<dbReference type="InParanoid" id="C2KWK7"/>
<dbReference type="AlphaFoldDB" id="C2KWK7"/>
<dbReference type="Proteomes" id="UP000004121">
    <property type="component" value="Unassembled WGS sequence"/>
</dbReference>
<dbReference type="HOGENOM" id="CLU_3219396_0_0_9"/>